<organism evidence="1 2">
    <name type="scientific">Actinomycetospora aurantiaca</name>
    <dbReference type="NCBI Taxonomy" id="3129233"/>
    <lineage>
        <taxon>Bacteria</taxon>
        <taxon>Bacillati</taxon>
        <taxon>Actinomycetota</taxon>
        <taxon>Actinomycetes</taxon>
        <taxon>Pseudonocardiales</taxon>
        <taxon>Pseudonocardiaceae</taxon>
        <taxon>Actinomycetospora</taxon>
    </lineage>
</organism>
<keyword evidence="2" id="KW-1185">Reference proteome</keyword>
<proteinExistence type="predicted"/>
<accession>A0ABU8MUV9</accession>
<evidence type="ECO:0008006" key="3">
    <source>
        <dbReference type="Google" id="ProtNLM"/>
    </source>
</evidence>
<protein>
    <recommendedName>
        <fullName evidence="3">Secreted protein</fullName>
    </recommendedName>
</protein>
<name>A0ABU8MUV9_9PSEU</name>
<evidence type="ECO:0000313" key="1">
    <source>
        <dbReference type="EMBL" id="MEJ2871085.1"/>
    </source>
</evidence>
<dbReference type="EMBL" id="JBBEGN010000018">
    <property type="protein sequence ID" value="MEJ2871085.1"/>
    <property type="molecule type" value="Genomic_DNA"/>
</dbReference>
<comment type="caution">
    <text evidence="1">The sequence shown here is derived from an EMBL/GenBank/DDBJ whole genome shotgun (WGS) entry which is preliminary data.</text>
</comment>
<sequence length="77" mass="8113">MLTVRVCFLREVGLAAVVVVGAPGALPSAVRLVGFDVGVAVSRLAVTRRCAGGCCLCRQNAYRHLDTVIERAQADLT</sequence>
<gene>
    <name evidence="1" type="ORF">WCD74_25195</name>
</gene>
<dbReference type="RefSeq" id="WP_337697654.1">
    <property type="nucleotide sequence ID" value="NZ_JBBEGN010000018.1"/>
</dbReference>
<dbReference type="Proteomes" id="UP001385809">
    <property type="component" value="Unassembled WGS sequence"/>
</dbReference>
<reference evidence="1 2" key="1">
    <citation type="submission" date="2024-03" db="EMBL/GenBank/DDBJ databases">
        <title>Actinomycetospora sp. OC33-EN08, a novel actinomycete isolated from wild orchid (Aerides multiflora).</title>
        <authorList>
            <person name="Suriyachadkun C."/>
        </authorList>
    </citation>
    <scope>NUCLEOTIDE SEQUENCE [LARGE SCALE GENOMIC DNA]</scope>
    <source>
        <strain evidence="1 2">OC33-EN08</strain>
    </source>
</reference>
<evidence type="ECO:0000313" key="2">
    <source>
        <dbReference type="Proteomes" id="UP001385809"/>
    </source>
</evidence>